<feature type="domain" description="Protein G-related albumin-binding (GA) module" evidence="2">
    <location>
        <begin position="2448"/>
        <end position="2496"/>
    </location>
</feature>
<proteinExistence type="predicted"/>
<name>A0A449AQ08_9BACT</name>
<feature type="coiled-coil region" evidence="1">
    <location>
        <begin position="1941"/>
        <end position="2006"/>
    </location>
</feature>
<evidence type="ECO:0000256" key="1">
    <source>
        <dbReference type="SAM" id="Coils"/>
    </source>
</evidence>
<protein>
    <recommendedName>
        <fullName evidence="2">Protein G-related albumin-binding (GA) module domain-containing protein</fullName>
    </recommendedName>
</protein>
<feature type="coiled-coil region" evidence="1">
    <location>
        <begin position="307"/>
        <end position="378"/>
    </location>
</feature>
<feature type="coiled-coil region" evidence="1">
    <location>
        <begin position="3372"/>
        <end position="3442"/>
    </location>
</feature>
<feature type="coiled-coil region" evidence="1">
    <location>
        <begin position="1679"/>
        <end position="1706"/>
    </location>
</feature>
<feature type="domain" description="Protein G-related albumin-binding (GA) module" evidence="2">
    <location>
        <begin position="4182"/>
        <end position="4218"/>
    </location>
</feature>
<feature type="coiled-coil region" evidence="1">
    <location>
        <begin position="3073"/>
        <end position="3136"/>
    </location>
</feature>
<dbReference type="EMBL" id="LR215010">
    <property type="protein sequence ID" value="VEU68645.1"/>
    <property type="molecule type" value="Genomic_DNA"/>
</dbReference>
<evidence type="ECO:0000313" key="4">
    <source>
        <dbReference type="Proteomes" id="UP000290495"/>
    </source>
</evidence>
<dbReference type="NCBIfam" id="NF045847">
    <property type="entry name" value="MGA1079_SerProt"/>
    <property type="match status" value="1"/>
</dbReference>
<keyword evidence="1" id="KW-0175">Coiled coil</keyword>
<feature type="coiled-coil region" evidence="1">
    <location>
        <begin position="2530"/>
        <end position="2557"/>
    </location>
</feature>
<evidence type="ECO:0000259" key="2">
    <source>
        <dbReference type="Pfam" id="PF01468"/>
    </source>
</evidence>
<organism evidence="3 4">
    <name type="scientific">Mycoplasmopsis canis</name>
    <dbReference type="NCBI Taxonomy" id="29555"/>
    <lineage>
        <taxon>Bacteria</taxon>
        <taxon>Bacillati</taxon>
        <taxon>Mycoplasmatota</taxon>
        <taxon>Mycoplasmoidales</taxon>
        <taxon>Metamycoplasmataceae</taxon>
        <taxon>Mycoplasmopsis</taxon>
    </lineage>
</organism>
<dbReference type="Pfam" id="PF01468">
    <property type="entry name" value="GA"/>
    <property type="match status" value="4"/>
</dbReference>
<dbReference type="InterPro" id="IPR002988">
    <property type="entry name" value="GA_module"/>
</dbReference>
<feature type="coiled-coil region" evidence="1">
    <location>
        <begin position="3671"/>
        <end position="3702"/>
    </location>
</feature>
<feature type="domain" description="Protein G-related albumin-binding (GA) module" evidence="2">
    <location>
        <begin position="1645"/>
        <end position="1695"/>
    </location>
</feature>
<dbReference type="Proteomes" id="UP000290495">
    <property type="component" value="Chromosome"/>
</dbReference>
<reference evidence="3 4" key="1">
    <citation type="submission" date="2019-01" db="EMBL/GenBank/DDBJ databases">
        <authorList>
            <consortium name="Pathogen Informatics"/>
        </authorList>
    </citation>
    <scope>NUCLEOTIDE SEQUENCE [LARGE SCALE GENOMIC DNA]</scope>
    <source>
        <strain evidence="3 4">NCTC10146</strain>
    </source>
</reference>
<feature type="coiled-coil region" evidence="1">
    <location>
        <begin position="3970"/>
        <end position="4004"/>
    </location>
</feature>
<accession>A0A449AQ08</accession>
<dbReference type="RefSeq" id="WP_129721208.1">
    <property type="nucleotide sequence ID" value="NZ_LR215010.1"/>
</dbReference>
<feature type="coiled-coil region" evidence="1">
    <location>
        <begin position="3172"/>
        <end position="3199"/>
    </location>
</feature>
<feature type="coiled-coil region" evidence="1">
    <location>
        <begin position="4344"/>
        <end position="4374"/>
    </location>
</feature>
<sequence>MIKKKIIAGIIVASILGSIGTGTTTGILLNNKSKKNKHDYNLLLEETKKLSKLIMNDTERNQAQEKLDEPSFQHYSNNNWHSLIELSNHLKSLLLSETELIVSELNKVSIELTKYTLSEELKKAENYLQRENILSNTKKLISVIKNLDYNLEKIEISWLLNALKNRNKLKNLDFNLYTKYSADDLIEFKNKIDSELVSLDSSLLINLKKEALTLKIIESQRRGFINDKQKENFIKTLNDINNFSSFIFAEITINEEITKLKDTFKQSKLREEAEEAVGLLLDGETKDNYISILNDPKSSDNEWNLIVNSVKKIIEDLKNDVNQKIQRIKDNLIKNELSEKLKNARSQKTILEIKSQAMEQNNIERNEWIEKIKNLIAKLSDSNLDKNKFTQMLESELEDNQLSEIEDSILLYLKNLKEKVLIDIKIAFGHESFDELVNSANLPDLAEDQLLEISNRAILLYNNRKNEIISSYENIKTNGEGYVNLINEINDSPNVAILNILDKKVKALELINLLRNEDNKNALLIRLENVINNESDARIRIDEIIDDAKKAKAIEDANDIEQIRLLGFRIPYPGGSNVPAILEIIERIDQIKSNESLENDEKLRLVNEIKNTYYALEDKVNFAINEIIKLSPENQNLLNEQLNRTNLISNNSINSNIEFDNLFNAISSAKNSEKESAKNIIRNLTSLDTSAKQVEINKIDDPKTNTFSKIQDIVEKARFNDQKKALELKSKTISYKMGVTAQGIQDIIQRINATGDNAIDTLDKIESFSNEISRINSRILTLNSKYDEILNPSAELTRLVNSADTNEEFENLNSLLERALEEQRLADKKSKLDAQVNALDYPDSNGNEVTGDNDAPAITRIKEIYANNSEQQMDIVINDLQRIKDSIANAKTELLKVSSKNKLNFSDGSTNSNSINLYNELRNAYTAQEFSDLITKVNAALEKDKVEAKQAVDNLLDLAEAKKTNFKNQIIDSENFSRIEQIISASKLADKKDKLRKIIVKSDYYNSDVALSSEINQKIDSSLEIISSNIENTNESDLSLKETKLNSLKSKLNEVRDLINNLSSNDVINLESSKLKLFNILSSKTSIDDIELIKIEIEKEKLKKESKNLLYPGKNESEDVVAVTDLFRRIERIDSNASLETFRRDLSSLPNKISEALNSIDSINSNVSTEENNRRKQVLKDELNRADTNEEFEILRRNIENARNKSIEEFRNSELQRLRSRVDQLPYPQGSNAQAINDIKALITSDVNIAEMDSKITSINNEILNAISRINKLSSENQNLLNVQLNNAFTDQNFRDLNSLIDSKVNEEKGRILTEINNLEFLSRSRKDNYISQLNNKSFEELTQLLKRAKIEDLETAINNLPYPNTAAPAKASLLSSISSVSDDQAITNKLNEIKLLKIAIQNSLRQINSIPYPSGQNANGASQLKNRLNSLTDKTAIENLVPAGLSERIQKYKDILNTNLNPFPSDSREYGLKTRINNLSSINSVDENVLKWNLYETKRRHTFVPLIDRLDSLNPTQKASLKNEVISIRDELKEQNFDNFDVEIAKLDTIILKAQKENAKAHIDSIEYPSTNESAQARNSLKQAIDNARDITEINSKKTENQRIKERMHSVVNSIRDIHNDNALRRLRNILNNIDHIDDFNNIELEIQKARAVDYLTSLTYLTSEQVNDFSQNINSSNNNSEIERIKLNANLQNEREKVKRLVDLIPYPNKDLIDASNVISKIKSEIDNLSSDELNNKQNELTSFKNLMSAKINEVDSLPYHETNATAKRELKNLFNTAENESDLNRILPSSWSNQINTYKRIISSHFPNTSDLFAKLDLTHPTKENNYSVNQLNNEILKAKKLIINNVIKNLKTLSPEDKERFTNQVNQIGNNHDGVLLNDDYLVAIDNVLIDTNKVNFNTLIDSFSYPEDSNLANNVSQSKSEIKQALVNSISSLNGFAQLEGRLNSIKEKINAINTKLNQIVDNNKKNYFKNLLSLANHTELQGVESEIDKYLEVLEQIKLLTDIENNSSDADEVNSSIRSLRNSLIQKANNTDSEASLRTLLELIKNIQVAFDFTKQKFTENPNNTLLIKGIAQELSGASNANEVNVIKEKVLPIFNEIQTWWNQSDLNEFIDNNKNYILTESNKFKSYAELLRELKTQTTAEGIRNILQKMPLYRAMIEFSKKDKTEIPQVAINSFTSRVLSSDTPSIINQVSNDLDQYLSIIRLTRVALDSFGESTNRSEMNSLINQAADIDKINELKTKVNEFKDSYLLTKRAYDDYVSTTDYDPNIASGYLRELNFVQNKESADLLRLKIRKGIVNIFLNKLPNGNSEKSEIQRNLESAQNEETIERIKEDVVLKLFSLDQAKNEAKNIVDNIPFPNETPTEQQNKNTSVSILKNQIDNASDVNELNVLKQNNQNLSAAVGKAIAEINKLSNSNNVKVRLRELIASETSETNANSLILRAKREKVIEFLSTLTYLSTSQRNGFIDRINASDESGFESIKNEANIQNKKEEIKSIITSIGYPNSTASAKTNLTNSVQGINNLPELENKLREIRELKTSVEAALQQINQLPYPDGRSAAGATSLRNRLNGVISQDQIENLNLTELSSRIQNYKDILNTPLNPFPSEPREYGLKTRINNLSSINSEDENILMWNLYETKRQGTLNPIIDRLDLLSGDQKTSLKAEAETIPESRKTQPINDFNAKIANLDAVILKAQKENAKVHVDSIGYPSESNSSTARNTLKQAIDASLNLNQINSKRLENERIKQRIAEVVASISNINDQQALSNANNLLDQVDNIDDFDAINFEIIKARTIDYLVTLSLENSDLNSFRSRINQAQNEETINRIKEEANIQGKKEEVKRIIDTISYPNNNSTSLNSKNTLKQEVQELRTISDVENKKNTIIAFKSHLESKITEASSLNYPGGNNVIAINRIKSALDSTTNIESINQILPENWASKLNQYRTLINSHIETKDSLLQKLNQIYPTGERENSAQTFDNDILTSKKNEVTQKLNQLNLLTDLERRNFISNIENVSNTGQNLLPNPNKLNDIDNIYINAIRSSLSKLPRGNNKRTQLEQRLNSATQYSGLQEIKNEIDSEKSQLDSKRREAEAAVNLLAESSVKSGLLSELANEEQSNEVSKLESIKVRAQNNRTLNDRKNVLKALVATIDYPNRNAPAITTLNNEIDRLSTTDELDQKEEQINALKRAMDGKRALLDSLIYRSNSEGNASKTAIRNELNNVTDASRVGVILPSTWASTLTLYKNLIVGHFGASSGLLYRLDKTRPITFENFTVHELNNQILATKQVQINSKLEGLTLLTSSERANFTERVNGVTIDDVNPLPSGVKLQSIDHIYIEAVRATIEKLPEGNNKRNELNSRLTNNSNNTEIEAIKAELITEKTALDQARNLARASIERLEDGNVKTELLRDLDNISLTNEVTKLEEIKNRANNEKAIQDKKVNLKNLVDRIAYPSETAQAKATLKTSIDNLTSIQDLNNKEIEIQALSQAMSNKAEIANNLSYRNNDNGNAAKQTIIRLLNEATTAERVNQVLPESWPNDLIAYSNLITTHWDANHGLFARLDQTRPDRNDDYSISQLEHQILETKKVNFRDKVNGVPLLENSEKAEFIGRINAISNIGPNRLPAPDKLQEIDSIFLDSLRALAHKLPEGNAKRIDIESRISNNPNSTAIEAIKQEVVTEKRNLDTKRSEATQAVEAMQNSSLKTQLQAELNNNSQSNEIDKLQGIKDRALNSASIETKKETLKQLIRSIQFPDNNAPAINTLISEVESLNSFDSLNTKEEQINALKIAMSGKRDAVNSLSYRRNRDGNASRSAIRNALNRATTAERVNQILPASWQSELSGYYNLISSQFGRNHGLLVRVDKTQPEITNDFSINELILQTLATKRNPLVTRINALSVLTQEEIANYVSRLNAINNTGNNILPAPNQLQEMDSIYNEALRAAVNKLPSGNAKKANLESRIRNNLNDNQFQALKNELVNEKTSLDTKRNQAQDLINELSDGTEKTNLQNELNDNERSNEIPKLDSIISRAQTIKSIKEKKDSLKATVRRIDFPNGSNARAATTLINEIDSLNTLESLNSKETIINELESAMSGKAAIARSLAYRNTDNGRESKNIIIRLLNEATTAAAVNNALPQNWAADLEAYNRIITAHFGASHGLLARLDQTRPERTDDFSITQLEYQVLETKKVTRNNEIRAMNHLTDEQKNAIYAQINSIQNVEPNKLPNDAKLVEIDNIFNAVRNDRELEQLKAQLISAISGWQIESEISKILISIVRSHTDIAVFREFKSKLETMNTAFNSLVATKNQVQNRLAPSNTNGTKVLNFNKELVKYTKLSKDNKLAKINYNNIQDTINEINNLKNSLERLGNAANSSSQKTWSQLMLEETENVFNLETTESARAYNLSEFENAGSFNFKNSKLLFDHYDNDTYDFEISGLTLTGNNLETLNVTVDVYLKSDRTKKVTFTKRKTFSQGTKAKLDAINLSNLDQVFDVDYDLINSYTQAEWNNLSIEEQGKAFKKNKPGLNNYFNYEIKRKSSLSGNKIRPSVEILFNNQTVRVIDLSSNNNITFRNSNETREAYWDRINLEKVRNIINNTNEGQRRELFFKNISFKNLNNMEVHNDYVVTDVIDKFNNLYNLPTFGRYQIFLKDYYNVDHANGRADFTLWYKIDGVEAQGYNFEQRKSRKVNIGGFNAQNFYDIRPKGTHFAAEDFKSNEFREPGQDIKTLADSINESNFEWKYATGQFWGWNNRSNRKFRTLNAKTFMDQQAYLRFEYFMTLVNGKNSKGTNRVNDEYDPIGANQVLYDKEITVNPTNINKLKEQFYRYYYDFRLEDDRSLSFRIGYIQKTNNSVRYTNDKRFTLINLVNDFEQTLYPEIMVNNIKMSDIEINTQELATHTIEWYKNNMGTLRQHIKVRGDERNRVVYKNFWMNRDSFNVHEIKRINENEAYIRFNTRTLYTANNWNAIGDTWYRISGFKSDSTKTNKEDLSFRDNNLETVFESTTEIKRKRIIEPYWKDLLWKLDEDNNVASWTLDKKYIDKTLLQENTKDRQITVKIFGNMLFNDGDKNNRIRNEDQVISINIDLNELIKHKAIKTEFTSPNLEGNQFRYNVIAEWTDAGIAFKVYTEDSSYKIILDEPEVQSFSSGTKFDRNRALIILPAASKIYISYTNNREHENFGIESNKFDYNEVEYTEFQEPILFSNDLSFLKDKTVYYPNQNVHYKLHEGFKMNIEQMRKEKQKDWDLVKVALSRSLVDDQNTSFGTVSIIGKVNNDPNDYKFYVSTNKHVQSVSNWNEISGNNFLKEVRNKKYSFAPVGSLFQPSPWINTGSAWIRPTNDILRTHNYRDSNLNKIDRKTINIIWSGVSQKDKNGNEVGNGQVDFTVYVIDLKDDYLRAKRDGSMTIVWRIENLMKNPNVKLEADYKQGFMSVPNIREISNVSWPNIRYAGQIFRRFSKNQYISTQNSRTNFSDAWIVWQQQHFYSQYFGGGGASGSGLFFEDGTYAGAWNSGSAGNNDGYWSQGPRYGTRSHNYFGVNFDGEDPLSLKNTNSLGAQIVRANLRNPIEFDLPWFFKEKKQK</sequence>
<feature type="domain" description="Protein G-related albumin-binding (GA) module" evidence="2">
    <location>
        <begin position="939"/>
        <end position="987"/>
    </location>
</feature>
<evidence type="ECO:0000313" key="3">
    <source>
        <dbReference type="EMBL" id="VEU68645.1"/>
    </source>
</evidence>
<feature type="coiled-coil region" evidence="1">
    <location>
        <begin position="1038"/>
        <end position="1065"/>
    </location>
</feature>
<gene>
    <name evidence="3" type="primary">MCYN0308_1</name>
    <name evidence="3" type="ORF">NCTC10146_00091</name>
</gene>